<keyword evidence="5" id="KW-0963">Cytoplasm</keyword>
<name>A0ABV9WJN1_9ACTN</name>
<dbReference type="GO" id="GO:0032259">
    <property type="term" value="P:methylation"/>
    <property type="evidence" value="ECO:0007669"/>
    <property type="project" value="UniProtKB-KW"/>
</dbReference>
<evidence type="ECO:0000256" key="8">
    <source>
        <dbReference type="ARBA" id="ARBA00022691"/>
    </source>
</evidence>
<comment type="caution">
    <text evidence="12">The sequence shown here is derived from an EMBL/GenBank/DDBJ whole genome shotgun (WGS) entry which is preliminary data.</text>
</comment>
<protein>
    <recommendedName>
        <fullName evidence="4">Protein-L-isoaspartate O-methyltransferase</fullName>
        <ecNumber evidence="3">2.1.1.77</ecNumber>
    </recommendedName>
    <alternativeName>
        <fullName evidence="11">L-isoaspartyl protein carboxyl methyltransferase</fullName>
    </alternativeName>
    <alternativeName>
        <fullName evidence="9">Protein L-isoaspartyl methyltransferase</fullName>
    </alternativeName>
    <alternativeName>
        <fullName evidence="10">Protein-beta-aspartate methyltransferase</fullName>
    </alternativeName>
</protein>
<dbReference type="InterPro" id="IPR029063">
    <property type="entry name" value="SAM-dependent_MTases_sf"/>
</dbReference>
<evidence type="ECO:0000256" key="7">
    <source>
        <dbReference type="ARBA" id="ARBA00022679"/>
    </source>
</evidence>
<gene>
    <name evidence="12" type="primary">fxlM</name>
    <name evidence="12" type="ORF">ACFPIJ_57935</name>
</gene>
<dbReference type="PANTHER" id="PTHR11579:SF0">
    <property type="entry name" value="PROTEIN-L-ISOASPARTATE(D-ASPARTATE) O-METHYLTRANSFERASE"/>
    <property type="match status" value="1"/>
</dbReference>
<reference evidence="13" key="1">
    <citation type="journal article" date="2019" name="Int. J. Syst. Evol. Microbiol.">
        <title>The Global Catalogue of Microorganisms (GCM) 10K type strain sequencing project: providing services to taxonomists for standard genome sequencing and annotation.</title>
        <authorList>
            <consortium name="The Broad Institute Genomics Platform"/>
            <consortium name="The Broad Institute Genome Sequencing Center for Infectious Disease"/>
            <person name="Wu L."/>
            <person name="Ma J."/>
        </authorList>
    </citation>
    <scope>NUCLEOTIDE SEQUENCE [LARGE SCALE GENOMIC DNA]</scope>
    <source>
        <strain evidence="13">CGMCC 4.7152</strain>
    </source>
</reference>
<dbReference type="SUPFAM" id="SSF53335">
    <property type="entry name" value="S-adenosyl-L-methionine-dependent methyltransferases"/>
    <property type="match status" value="1"/>
</dbReference>
<sequence>MAVAIKGALKVASSSSTSAADSRTDRLRNVLVDELLAMGKITSSRVEAAFRTVPRHAFVPAGTPLEDVYHVDKSVITKTDEHGAHLSSVSATYIQARMIEQAGVDAGMRVLEVGSGGYNAALLAEVVGAAGAVVSVDIDADITERATALLEAAGYGDRVTVAQADASLGVPDAGIFDRILVTAGAWDLPAALLEHLAPDGVIVVPLRMNGVTRTIAFRHAADHLVSTSTELAGFVPMQGVGARPERIFRLPDGKGRHVSLRFDTGAPQDIHLLDGVLAAERTAVWSSVAVAGSESFADVYLWFAGFLPGFCLLAADAGTDLHGERDWFPFGVVRGDSFAYFAFRPAAVEGRSELGARAYGAHGAEAATAMVEQIRAWDRHARGGPEPTFAFWPTGTAPDAVVGDVAVLDKTSGRLTISWPTAS</sequence>
<evidence type="ECO:0000256" key="9">
    <source>
        <dbReference type="ARBA" id="ARBA00030757"/>
    </source>
</evidence>
<dbReference type="EC" id="2.1.1.77" evidence="3"/>
<dbReference type="Pfam" id="PF01135">
    <property type="entry name" value="PCMT"/>
    <property type="match status" value="1"/>
</dbReference>
<keyword evidence="7" id="KW-0808">Transferase</keyword>
<dbReference type="InterPro" id="IPR027573">
    <property type="entry name" value="Methyltran_FxLD"/>
</dbReference>
<dbReference type="Proteomes" id="UP001595912">
    <property type="component" value="Unassembled WGS sequence"/>
</dbReference>
<dbReference type="RefSeq" id="WP_380128122.1">
    <property type="nucleotide sequence ID" value="NZ_JBHSIU010000126.1"/>
</dbReference>
<dbReference type="NCBIfam" id="TIGR04364">
    <property type="entry name" value="methyltran_FxLD"/>
    <property type="match status" value="1"/>
</dbReference>
<organism evidence="12 13">
    <name type="scientific">Dactylosporangium cerinum</name>
    <dbReference type="NCBI Taxonomy" id="1434730"/>
    <lineage>
        <taxon>Bacteria</taxon>
        <taxon>Bacillati</taxon>
        <taxon>Actinomycetota</taxon>
        <taxon>Actinomycetes</taxon>
        <taxon>Micromonosporales</taxon>
        <taxon>Micromonosporaceae</taxon>
        <taxon>Dactylosporangium</taxon>
    </lineage>
</organism>
<keyword evidence="13" id="KW-1185">Reference proteome</keyword>
<dbReference type="PANTHER" id="PTHR11579">
    <property type="entry name" value="PROTEIN-L-ISOASPARTATE O-METHYLTRANSFERASE"/>
    <property type="match status" value="1"/>
</dbReference>
<comment type="subcellular location">
    <subcellularLocation>
        <location evidence="1">Cytoplasm</location>
    </subcellularLocation>
</comment>
<dbReference type="EMBL" id="JBHSIU010000126">
    <property type="protein sequence ID" value="MFC5007479.1"/>
    <property type="molecule type" value="Genomic_DNA"/>
</dbReference>
<dbReference type="Gene3D" id="3.40.50.150">
    <property type="entry name" value="Vaccinia Virus protein VP39"/>
    <property type="match status" value="1"/>
</dbReference>
<evidence type="ECO:0000256" key="1">
    <source>
        <dbReference type="ARBA" id="ARBA00004496"/>
    </source>
</evidence>
<evidence type="ECO:0000256" key="3">
    <source>
        <dbReference type="ARBA" id="ARBA00011890"/>
    </source>
</evidence>
<proteinExistence type="inferred from homology"/>
<evidence type="ECO:0000256" key="4">
    <source>
        <dbReference type="ARBA" id="ARBA00013346"/>
    </source>
</evidence>
<dbReference type="GO" id="GO:0008168">
    <property type="term" value="F:methyltransferase activity"/>
    <property type="evidence" value="ECO:0007669"/>
    <property type="project" value="UniProtKB-KW"/>
</dbReference>
<evidence type="ECO:0000256" key="11">
    <source>
        <dbReference type="ARBA" id="ARBA00031350"/>
    </source>
</evidence>
<evidence type="ECO:0000256" key="5">
    <source>
        <dbReference type="ARBA" id="ARBA00022490"/>
    </source>
</evidence>
<keyword evidence="8" id="KW-0949">S-adenosyl-L-methionine</keyword>
<evidence type="ECO:0000313" key="13">
    <source>
        <dbReference type="Proteomes" id="UP001595912"/>
    </source>
</evidence>
<evidence type="ECO:0000256" key="10">
    <source>
        <dbReference type="ARBA" id="ARBA00031323"/>
    </source>
</evidence>
<evidence type="ECO:0000313" key="12">
    <source>
        <dbReference type="EMBL" id="MFC5007479.1"/>
    </source>
</evidence>
<dbReference type="InterPro" id="IPR000682">
    <property type="entry name" value="PCMT"/>
</dbReference>
<keyword evidence="6 12" id="KW-0489">Methyltransferase</keyword>
<evidence type="ECO:0000256" key="6">
    <source>
        <dbReference type="ARBA" id="ARBA00022603"/>
    </source>
</evidence>
<accession>A0ABV9WJN1</accession>
<evidence type="ECO:0000256" key="2">
    <source>
        <dbReference type="ARBA" id="ARBA00005369"/>
    </source>
</evidence>
<comment type="similarity">
    <text evidence="2">Belongs to the methyltransferase superfamily. L-isoaspartyl/D-aspartyl protein methyltransferase family.</text>
</comment>